<keyword evidence="2" id="KW-1185">Reference proteome</keyword>
<protein>
    <submittedName>
        <fullName evidence="1">Uncharacterized protein</fullName>
    </submittedName>
</protein>
<dbReference type="Proteomes" id="UP000199600">
    <property type="component" value="Unassembled WGS sequence"/>
</dbReference>
<dbReference type="AlphaFoldDB" id="A0A1A8XZP0"/>
<reference evidence="1 2" key="1">
    <citation type="submission" date="2016-06" db="EMBL/GenBank/DDBJ databases">
        <authorList>
            <person name="Kjaerup R.B."/>
            <person name="Dalgaard T.S."/>
            <person name="Juul-Madsen H.R."/>
        </authorList>
    </citation>
    <scope>NUCLEOTIDE SEQUENCE [LARGE SCALE GENOMIC DNA]</scope>
    <source>
        <strain evidence="1">2</strain>
    </source>
</reference>
<accession>A0A1A8XZP0</accession>
<dbReference type="EMBL" id="FLQY01000347">
    <property type="protein sequence ID" value="SBT10409.1"/>
    <property type="molecule type" value="Genomic_DNA"/>
</dbReference>
<organism evidence="1 2">
    <name type="scientific">Candidatus Propionivibrio aalborgensis</name>
    <dbReference type="NCBI Taxonomy" id="1860101"/>
    <lineage>
        <taxon>Bacteria</taxon>
        <taxon>Pseudomonadati</taxon>
        <taxon>Pseudomonadota</taxon>
        <taxon>Betaproteobacteria</taxon>
        <taxon>Rhodocyclales</taxon>
        <taxon>Rhodocyclaceae</taxon>
        <taxon>Propionivibrio</taxon>
    </lineage>
</organism>
<evidence type="ECO:0000313" key="2">
    <source>
        <dbReference type="Proteomes" id="UP000199600"/>
    </source>
</evidence>
<gene>
    <name evidence="1" type="ORF">PROAA_460023</name>
</gene>
<name>A0A1A8XZP0_9RHOO</name>
<evidence type="ECO:0000313" key="1">
    <source>
        <dbReference type="EMBL" id="SBT10409.1"/>
    </source>
</evidence>
<proteinExistence type="predicted"/>
<sequence>MITGTTCRTEPYTEPYIDGCECFCDEETAFPYLTVTVSGSEYHPISHCSRPQNSQQRC</sequence>